<sequence length="149" mass="17027">MGAFRSDAQDYQAEVDEAYSLADEAAKRNPEREDEAYKIADRYARQLADWQEEQAEPGVGQPLQGDAENRIAQRPHPQDWNICGDHQERRRQRHREATRQAGITDQEAGGHEGRECQGTQGRKASTVRLLHPLQQQPEHPLREEAHRAA</sequence>
<comment type="caution">
    <text evidence="2">The sequence shown here is derived from an EMBL/GenBank/DDBJ whole genome shotgun (WGS) entry which is preliminary data.</text>
</comment>
<protein>
    <submittedName>
        <fullName evidence="2">Uncharacterized protein</fullName>
    </submittedName>
</protein>
<gene>
    <name evidence="2" type="ORF">M9Y10_042398</name>
</gene>
<evidence type="ECO:0000313" key="3">
    <source>
        <dbReference type="Proteomes" id="UP001470230"/>
    </source>
</evidence>
<organism evidence="2 3">
    <name type="scientific">Tritrichomonas musculus</name>
    <dbReference type="NCBI Taxonomy" id="1915356"/>
    <lineage>
        <taxon>Eukaryota</taxon>
        <taxon>Metamonada</taxon>
        <taxon>Parabasalia</taxon>
        <taxon>Tritrichomonadida</taxon>
        <taxon>Tritrichomonadidae</taxon>
        <taxon>Tritrichomonas</taxon>
    </lineage>
</organism>
<evidence type="ECO:0000256" key="1">
    <source>
        <dbReference type="SAM" id="MobiDB-lite"/>
    </source>
</evidence>
<reference evidence="2 3" key="1">
    <citation type="submission" date="2024-04" db="EMBL/GenBank/DDBJ databases">
        <title>Tritrichomonas musculus Genome.</title>
        <authorList>
            <person name="Alves-Ferreira E."/>
            <person name="Grigg M."/>
            <person name="Lorenzi H."/>
            <person name="Galac M."/>
        </authorList>
    </citation>
    <scope>NUCLEOTIDE SEQUENCE [LARGE SCALE GENOMIC DNA]</scope>
    <source>
        <strain evidence="2 3">EAF2021</strain>
    </source>
</reference>
<feature type="compositionally biased region" description="Basic and acidic residues" evidence="1">
    <location>
        <begin position="139"/>
        <end position="149"/>
    </location>
</feature>
<dbReference type="EMBL" id="JAPFFF010000723">
    <property type="protein sequence ID" value="KAK8833688.1"/>
    <property type="molecule type" value="Genomic_DNA"/>
</dbReference>
<evidence type="ECO:0000313" key="2">
    <source>
        <dbReference type="EMBL" id="KAK8833688.1"/>
    </source>
</evidence>
<feature type="region of interest" description="Disordered" evidence="1">
    <location>
        <begin position="48"/>
        <end position="149"/>
    </location>
</feature>
<keyword evidence="3" id="KW-1185">Reference proteome</keyword>
<name>A0ABR2GJH0_9EUKA</name>
<proteinExistence type="predicted"/>
<dbReference type="Proteomes" id="UP001470230">
    <property type="component" value="Unassembled WGS sequence"/>
</dbReference>
<accession>A0ABR2GJH0</accession>